<protein>
    <submittedName>
        <fullName evidence="2">(diamondback moth) hypothetical protein</fullName>
    </submittedName>
</protein>
<dbReference type="InterPro" id="IPR039212">
    <property type="entry name" value="RBFA_mitochondrial"/>
</dbReference>
<dbReference type="EMBL" id="CAJHNJ030000029">
    <property type="protein sequence ID" value="CAG9124038.1"/>
    <property type="molecule type" value="Genomic_DNA"/>
</dbReference>
<comment type="caution">
    <text evidence="2">The sequence shown here is derived from an EMBL/GenBank/DDBJ whole genome shotgun (WGS) entry which is preliminary data.</text>
</comment>
<name>A0A8S4F9T8_PLUXY</name>
<dbReference type="InterPro" id="IPR000238">
    <property type="entry name" value="RbfA"/>
</dbReference>
<dbReference type="PANTHER" id="PTHR14725">
    <property type="entry name" value="RIBOSOME-BINDING FACTOR A, MITOCHONDRIAL-RELATED"/>
    <property type="match status" value="1"/>
</dbReference>
<dbReference type="InterPro" id="IPR015946">
    <property type="entry name" value="KH_dom-like_a/b"/>
</dbReference>
<dbReference type="GO" id="GO:0006364">
    <property type="term" value="P:rRNA processing"/>
    <property type="evidence" value="ECO:0007669"/>
    <property type="project" value="InterPro"/>
</dbReference>
<feature type="compositionally biased region" description="Acidic residues" evidence="1">
    <location>
        <begin position="329"/>
        <end position="346"/>
    </location>
</feature>
<dbReference type="SUPFAM" id="SSF89919">
    <property type="entry name" value="Ribosome-binding factor A, RbfA"/>
    <property type="match status" value="1"/>
</dbReference>
<evidence type="ECO:0000313" key="2">
    <source>
        <dbReference type="EMBL" id="CAG9124038.1"/>
    </source>
</evidence>
<dbReference type="Gene3D" id="3.30.300.20">
    <property type="match status" value="1"/>
</dbReference>
<dbReference type="InterPro" id="IPR023799">
    <property type="entry name" value="RbfA_dom_sf"/>
</dbReference>
<dbReference type="PANTHER" id="PTHR14725:SF0">
    <property type="entry name" value="RIBOSOME-BINDING FACTOR A, MITOCHONDRIAL-RELATED"/>
    <property type="match status" value="1"/>
</dbReference>
<organism evidence="2 3">
    <name type="scientific">Plutella xylostella</name>
    <name type="common">Diamondback moth</name>
    <name type="synonym">Plutella maculipennis</name>
    <dbReference type="NCBI Taxonomy" id="51655"/>
    <lineage>
        <taxon>Eukaryota</taxon>
        <taxon>Metazoa</taxon>
        <taxon>Ecdysozoa</taxon>
        <taxon>Arthropoda</taxon>
        <taxon>Hexapoda</taxon>
        <taxon>Insecta</taxon>
        <taxon>Pterygota</taxon>
        <taxon>Neoptera</taxon>
        <taxon>Endopterygota</taxon>
        <taxon>Lepidoptera</taxon>
        <taxon>Glossata</taxon>
        <taxon>Ditrysia</taxon>
        <taxon>Yponomeutoidea</taxon>
        <taxon>Plutellidae</taxon>
        <taxon>Plutella</taxon>
    </lineage>
</organism>
<dbReference type="Proteomes" id="UP000653454">
    <property type="component" value="Unassembled WGS sequence"/>
</dbReference>
<keyword evidence="3" id="KW-1185">Reference proteome</keyword>
<sequence>MSYKVVFQKPIHATVLNRFYHVTVTNCSSKKLGAKLCKMLNPSAKRSWYPSFTDMNTLPSVKSLTKVKHEPSKQGNRRIAVLNKLFMKHITDLMSSGSSSVDIVGRGIEISKVKISPDLQRVNIFWVCKGDTSDEDTEALLSRMAGPIRHELSTLRLMGEVPYIVFVKDRLEAQIVDLDRRLARADFGEDYAPTELGHLLKTDFTLATKLSPEMKAKIKQLEDEMPIEEEPIPEMTHNVFGLEHDKIMNRLVAARRKSKEAWSNVDLDSNVIKYRAPAEKSPEVDTKSQKQDLAEFLHKRQIQQNKIHKEMRDARALQAIQLNDRNDQPDDDDDDDLDYDEEDDDSLIYTGNFGNGNDLWNKKSAQ</sequence>
<reference evidence="2" key="1">
    <citation type="submission" date="2020-11" db="EMBL/GenBank/DDBJ databases">
        <authorList>
            <person name="Whiteford S."/>
        </authorList>
    </citation>
    <scope>NUCLEOTIDE SEQUENCE</scope>
</reference>
<accession>A0A8S4F9T8</accession>
<dbReference type="AlphaFoldDB" id="A0A8S4F9T8"/>
<evidence type="ECO:0000256" key="1">
    <source>
        <dbReference type="SAM" id="MobiDB-lite"/>
    </source>
</evidence>
<feature type="region of interest" description="Disordered" evidence="1">
    <location>
        <begin position="318"/>
        <end position="366"/>
    </location>
</feature>
<gene>
    <name evidence="2" type="ORF">PLXY2_LOCUS8110</name>
</gene>
<proteinExistence type="predicted"/>
<dbReference type="Pfam" id="PF02033">
    <property type="entry name" value="RBFA"/>
    <property type="match status" value="1"/>
</dbReference>
<evidence type="ECO:0000313" key="3">
    <source>
        <dbReference type="Proteomes" id="UP000653454"/>
    </source>
</evidence>